<evidence type="ECO:0000256" key="1">
    <source>
        <dbReference type="SAM" id="SignalP"/>
    </source>
</evidence>
<sequence length="262" mass="28451">MTLSVRSVLFLVALVASCTLSTSLTPQSIFSPLDANTIGGDTAPLRIPTVHESAVQGRRIMHLTTIGTLSTVFPSSEPSAAPLENRPAGLEGAPIGLMDYFADCEPAAGNPTILAVDIATSFKNARAGSNVTLSMRWVPPDAHVRSYSPAALPRFSLVGYLEDLSDEDVEKGGVASCFVRHHRDARLWLPGNRIHESRWVRLVVNGVYWIGGFGDRAYIGWIPVDVWKNVTAEEVEQCRLPGEKTGVLSTLVDWLGLSWGLW</sequence>
<evidence type="ECO:0000313" key="4">
    <source>
        <dbReference type="Proteomes" id="UP000030669"/>
    </source>
</evidence>
<keyword evidence="1" id="KW-0732">Signal</keyword>
<dbReference type="OMA" id="LSIDWWH"/>
<dbReference type="Gene3D" id="2.30.110.10">
    <property type="entry name" value="Electron Transport, Fmn-binding Protein, Chain A"/>
    <property type="match status" value="1"/>
</dbReference>
<dbReference type="KEGG" id="gtr:GLOTRDRAFT_112767"/>
<dbReference type="PROSITE" id="PS51257">
    <property type="entry name" value="PROKAR_LIPOPROTEIN"/>
    <property type="match status" value="1"/>
</dbReference>
<dbReference type="RefSeq" id="XP_007871488.1">
    <property type="nucleotide sequence ID" value="XM_007873297.1"/>
</dbReference>
<dbReference type="HOGENOM" id="CLU_056802_1_0_1"/>
<feature type="domain" description="CREG-like beta-barrel" evidence="2">
    <location>
        <begin position="48"/>
        <end position="227"/>
    </location>
</feature>
<proteinExistence type="predicted"/>
<dbReference type="Proteomes" id="UP000030669">
    <property type="component" value="Unassembled WGS sequence"/>
</dbReference>
<dbReference type="PANTHER" id="PTHR37273:SF1">
    <property type="entry name" value="ADL397C-AP"/>
    <property type="match status" value="1"/>
</dbReference>
<dbReference type="eggNOG" id="ENOG502RDU8">
    <property type="taxonomic scope" value="Eukaryota"/>
</dbReference>
<dbReference type="SUPFAM" id="SSF50475">
    <property type="entry name" value="FMN-binding split barrel"/>
    <property type="match status" value="1"/>
</dbReference>
<dbReference type="GeneID" id="19299610"/>
<dbReference type="Pfam" id="PF13883">
    <property type="entry name" value="CREG_beta-barrel"/>
    <property type="match status" value="1"/>
</dbReference>
<dbReference type="EMBL" id="KB469380">
    <property type="protein sequence ID" value="EPQ50057.1"/>
    <property type="molecule type" value="Genomic_DNA"/>
</dbReference>
<evidence type="ECO:0000313" key="3">
    <source>
        <dbReference type="EMBL" id="EPQ50057.1"/>
    </source>
</evidence>
<protein>
    <recommendedName>
        <fullName evidence="2">CREG-like beta-barrel domain-containing protein</fullName>
    </recommendedName>
</protein>
<gene>
    <name evidence="3" type="ORF">GLOTRDRAFT_112767</name>
</gene>
<dbReference type="InterPro" id="IPR055343">
    <property type="entry name" value="CREG_beta-barrel"/>
</dbReference>
<accession>S7PRQ4</accession>
<dbReference type="AlphaFoldDB" id="S7PRQ4"/>
<reference evidence="3 4" key="1">
    <citation type="journal article" date="2012" name="Science">
        <title>The Paleozoic origin of enzymatic lignin decomposition reconstructed from 31 fungal genomes.</title>
        <authorList>
            <person name="Floudas D."/>
            <person name="Binder M."/>
            <person name="Riley R."/>
            <person name="Barry K."/>
            <person name="Blanchette R.A."/>
            <person name="Henrissat B."/>
            <person name="Martinez A.T."/>
            <person name="Otillar R."/>
            <person name="Spatafora J.W."/>
            <person name="Yadav J.S."/>
            <person name="Aerts A."/>
            <person name="Benoit I."/>
            <person name="Boyd A."/>
            <person name="Carlson A."/>
            <person name="Copeland A."/>
            <person name="Coutinho P.M."/>
            <person name="de Vries R.P."/>
            <person name="Ferreira P."/>
            <person name="Findley K."/>
            <person name="Foster B."/>
            <person name="Gaskell J."/>
            <person name="Glotzer D."/>
            <person name="Gorecki P."/>
            <person name="Heitman J."/>
            <person name="Hesse C."/>
            <person name="Hori C."/>
            <person name="Igarashi K."/>
            <person name="Jurgens J.A."/>
            <person name="Kallen N."/>
            <person name="Kersten P."/>
            <person name="Kohler A."/>
            <person name="Kuees U."/>
            <person name="Kumar T.K.A."/>
            <person name="Kuo A."/>
            <person name="LaButti K."/>
            <person name="Larrondo L.F."/>
            <person name="Lindquist E."/>
            <person name="Ling A."/>
            <person name="Lombard V."/>
            <person name="Lucas S."/>
            <person name="Lundell T."/>
            <person name="Martin R."/>
            <person name="McLaughlin D.J."/>
            <person name="Morgenstern I."/>
            <person name="Morin E."/>
            <person name="Murat C."/>
            <person name="Nagy L.G."/>
            <person name="Nolan M."/>
            <person name="Ohm R.A."/>
            <person name="Patyshakuliyeva A."/>
            <person name="Rokas A."/>
            <person name="Ruiz-Duenas F.J."/>
            <person name="Sabat G."/>
            <person name="Salamov A."/>
            <person name="Samejima M."/>
            <person name="Schmutz J."/>
            <person name="Slot J.C."/>
            <person name="St John F."/>
            <person name="Stenlid J."/>
            <person name="Sun H."/>
            <person name="Sun S."/>
            <person name="Syed K."/>
            <person name="Tsang A."/>
            <person name="Wiebenga A."/>
            <person name="Young D."/>
            <person name="Pisabarro A."/>
            <person name="Eastwood D.C."/>
            <person name="Martin F."/>
            <person name="Cullen D."/>
            <person name="Grigoriev I.V."/>
            <person name="Hibbett D.S."/>
        </authorList>
    </citation>
    <scope>NUCLEOTIDE SEQUENCE [LARGE SCALE GENOMIC DNA]</scope>
    <source>
        <strain evidence="3 4">ATCC 11539</strain>
    </source>
</reference>
<name>S7PRQ4_GLOTA</name>
<feature type="chain" id="PRO_5004543664" description="CREG-like beta-barrel domain-containing protein" evidence="1">
    <location>
        <begin position="24"/>
        <end position="262"/>
    </location>
</feature>
<dbReference type="PANTHER" id="PTHR37273">
    <property type="entry name" value="CHROMOSOME 8, WHOLE GENOME SHOTGUN SEQUENCE"/>
    <property type="match status" value="1"/>
</dbReference>
<keyword evidence="4" id="KW-1185">Reference proteome</keyword>
<dbReference type="OrthoDB" id="2138282at2759"/>
<evidence type="ECO:0000259" key="2">
    <source>
        <dbReference type="Pfam" id="PF13883"/>
    </source>
</evidence>
<organism evidence="3 4">
    <name type="scientific">Gloeophyllum trabeum (strain ATCC 11539 / FP-39264 / Madison 617)</name>
    <name type="common">Brown rot fungus</name>
    <dbReference type="NCBI Taxonomy" id="670483"/>
    <lineage>
        <taxon>Eukaryota</taxon>
        <taxon>Fungi</taxon>
        <taxon>Dikarya</taxon>
        <taxon>Basidiomycota</taxon>
        <taxon>Agaricomycotina</taxon>
        <taxon>Agaricomycetes</taxon>
        <taxon>Gloeophyllales</taxon>
        <taxon>Gloeophyllaceae</taxon>
        <taxon>Gloeophyllum</taxon>
    </lineage>
</organism>
<feature type="signal peptide" evidence="1">
    <location>
        <begin position="1"/>
        <end position="23"/>
    </location>
</feature>
<dbReference type="InterPro" id="IPR012349">
    <property type="entry name" value="Split_barrel_FMN-bd"/>
</dbReference>